<dbReference type="Proteomes" id="UP001157006">
    <property type="component" value="Chromosome 5"/>
</dbReference>
<dbReference type="SUPFAM" id="SSF56672">
    <property type="entry name" value="DNA/RNA polymerases"/>
    <property type="match status" value="1"/>
</dbReference>
<evidence type="ECO:0000313" key="2">
    <source>
        <dbReference type="EMBL" id="CAI8615480.1"/>
    </source>
</evidence>
<organism evidence="2 3">
    <name type="scientific">Vicia faba</name>
    <name type="common">Broad bean</name>
    <name type="synonym">Faba vulgaris</name>
    <dbReference type="NCBI Taxonomy" id="3906"/>
    <lineage>
        <taxon>Eukaryota</taxon>
        <taxon>Viridiplantae</taxon>
        <taxon>Streptophyta</taxon>
        <taxon>Embryophyta</taxon>
        <taxon>Tracheophyta</taxon>
        <taxon>Spermatophyta</taxon>
        <taxon>Magnoliopsida</taxon>
        <taxon>eudicotyledons</taxon>
        <taxon>Gunneridae</taxon>
        <taxon>Pentapetalae</taxon>
        <taxon>rosids</taxon>
        <taxon>fabids</taxon>
        <taxon>Fabales</taxon>
        <taxon>Fabaceae</taxon>
        <taxon>Papilionoideae</taxon>
        <taxon>50 kb inversion clade</taxon>
        <taxon>NPAAA clade</taxon>
        <taxon>Hologalegina</taxon>
        <taxon>IRL clade</taxon>
        <taxon>Fabeae</taxon>
        <taxon>Vicia</taxon>
    </lineage>
</organism>
<dbReference type="InterPro" id="IPR043502">
    <property type="entry name" value="DNA/RNA_pol_sf"/>
</dbReference>
<evidence type="ECO:0000313" key="3">
    <source>
        <dbReference type="Proteomes" id="UP001157006"/>
    </source>
</evidence>
<dbReference type="PANTHER" id="PTHR11439">
    <property type="entry name" value="GAG-POL-RELATED RETROTRANSPOSON"/>
    <property type="match status" value="1"/>
</dbReference>
<keyword evidence="3" id="KW-1185">Reference proteome</keyword>
<reference evidence="2 3" key="1">
    <citation type="submission" date="2023-01" db="EMBL/GenBank/DDBJ databases">
        <authorList>
            <person name="Kreplak J."/>
        </authorList>
    </citation>
    <scope>NUCLEOTIDE SEQUENCE [LARGE SCALE GENOMIC DNA]</scope>
</reference>
<dbReference type="PANTHER" id="PTHR11439:SF511">
    <property type="match status" value="1"/>
</dbReference>
<gene>
    <name evidence="2" type="ORF">VFH_V181040</name>
</gene>
<dbReference type="InterPro" id="IPR013103">
    <property type="entry name" value="RVT_2"/>
</dbReference>
<name>A0AAV1B2K6_VICFA</name>
<feature type="domain" description="Reverse transcriptase Ty1/copia-type" evidence="1">
    <location>
        <begin position="2"/>
        <end position="70"/>
    </location>
</feature>
<dbReference type="Pfam" id="PF07727">
    <property type="entry name" value="RVT_2"/>
    <property type="match status" value="1"/>
</dbReference>
<sequence length="134" mass="15345">MLAGNNFAEISFVKAFLHDSFKIKDLGNLRYFLGIEVVRSSKGILINQRKYTLELLEESGQLATKPSKTPYDPSLKLNCPDSPIYKDETQYKRLIGRLLYLTTTRPDISFVVQQLSQHVSKSQVVHFKVVIRVL</sequence>
<protein>
    <recommendedName>
        <fullName evidence="1">Reverse transcriptase Ty1/copia-type domain-containing protein</fullName>
    </recommendedName>
</protein>
<proteinExistence type="predicted"/>
<evidence type="ECO:0000259" key="1">
    <source>
        <dbReference type="Pfam" id="PF07727"/>
    </source>
</evidence>
<dbReference type="AlphaFoldDB" id="A0AAV1B2K6"/>
<dbReference type="EMBL" id="OX451740">
    <property type="protein sequence ID" value="CAI8615480.1"/>
    <property type="molecule type" value="Genomic_DNA"/>
</dbReference>
<accession>A0AAV1B2K6</accession>